<evidence type="ECO:0000256" key="7">
    <source>
        <dbReference type="ARBA" id="ARBA00023136"/>
    </source>
</evidence>
<dbReference type="InterPro" id="IPR000522">
    <property type="entry name" value="ABC_transptr_permease_BtuC"/>
</dbReference>
<evidence type="ECO:0000256" key="5">
    <source>
        <dbReference type="ARBA" id="ARBA00022692"/>
    </source>
</evidence>
<keyword evidence="4" id="KW-1003">Cell membrane</keyword>
<dbReference type="Pfam" id="PF01032">
    <property type="entry name" value="FecCD"/>
    <property type="match status" value="1"/>
</dbReference>
<dbReference type="AlphaFoldDB" id="A0A3S4KQ39"/>
<evidence type="ECO:0000313" key="9">
    <source>
        <dbReference type="EMBL" id="VEB08149.1"/>
    </source>
</evidence>
<evidence type="ECO:0000256" key="1">
    <source>
        <dbReference type="ARBA" id="ARBA00004651"/>
    </source>
</evidence>
<dbReference type="GO" id="GO:0033214">
    <property type="term" value="P:siderophore-iron import into cell"/>
    <property type="evidence" value="ECO:0007669"/>
    <property type="project" value="TreeGrafter"/>
</dbReference>
<gene>
    <name evidence="9" type="ORF">NCTC13635_07329</name>
</gene>
<dbReference type="PANTHER" id="PTHR30472:SF70">
    <property type="entry name" value="MOLYBDATE IMPORT SYSTEM PERMEASE PROTEIN MOLB"/>
    <property type="match status" value="1"/>
</dbReference>
<keyword evidence="6 8" id="KW-1133">Transmembrane helix</keyword>
<dbReference type="InterPro" id="IPR037294">
    <property type="entry name" value="ABC_BtuC-like"/>
</dbReference>
<evidence type="ECO:0000256" key="6">
    <source>
        <dbReference type="ARBA" id="ARBA00022989"/>
    </source>
</evidence>
<dbReference type="Gene3D" id="1.10.3470.10">
    <property type="entry name" value="ABC transporter involved in vitamin B12 uptake, BtuC"/>
    <property type="match status" value="1"/>
</dbReference>
<dbReference type="GO" id="GO:0005886">
    <property type="term" value="C:plasma membrane"/>
    <property type="evidence" value="ECO:0007669"/>
    <property type="project" value="UniProtKB-SubCell"/>
</dbReference>
<dbReference type="SUPFAM" id="SSF81345">
    <property type="entry name" value="ABC transporter involved in vitamin B12 uptake, BtuC"/>
    <property type="match status" value="1"/>
</dbReference>
<evidence type="ECO:0000256" key="2">
    <source>
        <dbReference type="ARBA" id="ARBA00007935"/>
    </source>
</evidence>
<keyword evidence="7 8" id="KW-0472">Membrane</keyword>
<dbReference type="EMBL" id="LR134162">
    <property type="protein sequence ID" value="VEB08149.1"/>
    <property type="molecule type" value="Genomic_DNA"/>
</dbReference>
<keyword evidence="5 8" id="KW-0812">Transmembrane</keyword>
<name>A0A3S4KQ39_KLEPN</name>
<organism evidence="9 10">
    <name type="scientific">Klebsiella pneumoniae</name>
    <dbReference type="NCBI Taxonomy" id="573"/>
    <lineage>
        <taxon>Bacteria</taxon>
        <taxon>Pseudomonadati</taxon>
        <taxon>Pseudomonadota</taxon>
        <taxon>Gammaproteobacteria</taxon>
        <taxon>Enterobacterales</taxon>
        <taxon>Enterobacteriaceae</taxon>
        <taxon>Klebsiella/Raoultella group</taxon>
        <taxon>Klebsiella</taxon>
        <taxon>Klebsiella pneumoniae complex</taxon>
    </lineage>
</organism>
<accession>A0A3S4KQ39</accession>
<reference evidence="9 10" key="1">
    <citation type="submission" date="2018-12" db="EMBL/GenBank/DDBJ databases">
        <authorList>
            <consortium name="Pathogen Informatics"/>
        </authorList>
    </citation>
    <scope>NUCLEOTIDE SEQUENCE [LARGE SCALE GENOMIC DNA]</scope>
    <source>
        <strain evidence="9 10">NCTC13635</strain>
    </source>
</reference>
<sequence length="193" mass="20377">MPANHHPWLVHGSLALVTLAIAVASLCFGQYPLSLSAVGHTLVHLPPGEGVIGQIVWSVRLPRVVMALLAGGALGLCGATLQGVFQNPLVDPHIIGVTAGSAFGGTLAILLGVGSLLMMASTFFFGLVALGLIYALRRPAGAGQHAGADSVRDHSQRLLRRAGQPDAVPRRQRRDVTEHRFLAARQLRDRQLA</sequence>
<feature type="transmembrane region" description="Helical" evidence="8">
    <location>
        <begin position="105"/>
        <end position="136"/>
    </location>
</feature>
<evidence type="ECO:0000256" key="8">
    <source>
        <dbReference type="SAM" id="Phobius"/>
    </source>
</evidence>
<proteinExistence type="inferred from homology"/>
<comment type="similarity">
    <text evidence="2">Belongs to the binding-protein-dependent transport system permease family. FecCD subfamily.</text>
</comment>
<comment type="subcellular location">
    <subcellularLocation>
        <location evidence="1">Cell membrane</location>
        <topology evidence="1">Multi-pass membrane protein</topology>
    </subcellularLocation>
</comment>
<dbReference type="PANTHER" id="PTHR30472">
    <property type="entry name" value="FERRIC ENTEROBACTIN TRANSPORT SYSTEM PERMEASE PROTEIN"/>
    <property type="match status" value="1"/>
</dbReference>
<dbReference type="Proteomes" id="UP000282433">
    <property type="component" value="Chromosome"/>
</dbReference>
<protein>
    <submittedName>
        <fullName evidence="9">Putative ABC transport system permease component</fullName>
    </submittedName>
</protein>
<evidence type="ECO:0000256" key="4">
    <source>
        <dbReference type="ARBA" id="ARBA00022475"/>
    </source>
</evidence>
<feature type="transmembrane region" description="Helical" evidence="8">
    <location>
        <begin position="6"/>
        <end position="28"/>
    </location>
</feature>
<evidence type="ECO:0000256" key="3">
    <source>
        <dbReference type="ARBA" id="ARBA00022448"/>
    </source>
</evidence>
<feature type="transmembrane region" description="Helical" evidence="8">
    <location>
        <begin position="64"/>
        <end position="85"/>
    </location>
</feature>
<keyword evidence="3" id="KW-0813">Transport</keyword>
<dbReference type="GO" id="GO:0022857">
    <property type="term" value="F:transmembrane transporter activity"/>
    <property type="evidence" value="ECO:0007669"/>
    <property type="project" value="InterPro"/>
</dbReference>
<evidence type="ECO:0000313" key="10">
    <source>
        <dbReference type="Proteomes" id="UP000282433"/>
    </source>
</evidence>